<dbReference type="InterPro" id="IPR029000">
    <property type="entry name" value="Cyclophilin-like_dom_sf"/>
</dbReference>
<dbReference type="SUPFAM" id="SSF50891">
    <property type="entry name" value="Cyclophilin-like"/>
    <property type="match status" value="2"/>
</dbReference>
<keyword evidence="3 4" id="KW-0413">Isomerase</keyword>
<comment type="function">
    <text evidence="4">PPIases accelerate the folding of proteins. It catalyzes the cis-trans isomerization of proline imidic peptide bonds in oligopeptides.</text>
</comment>
<dbReference type="GO" id="GO:0006457">
    <property type="term" value="P:protein folding"/>
    <property type="evidence" value="ECO:0007669"/>
    <property type="project" value="InterPro"/>
</dbReference>
<dbReference type="PROSITE" id="PS00170">
    <property type="entry name" value="CSA_PPIASE_1"/>
    <property type="match status" value="1"/>
</dbReference>
<dbReference type="CDD" id="cd00317">
    <property type="entry name" value="cyclophilin"/>
    <property type="match status" value="1"/>
</dbReference>
<dbReference type="EMBL" id="FLUL01000001">
    <property type="protein sequence ID" value="SBW08186.1"/>
    <property type="molecule type" value="Genomic_DNA"/>
</dbReference>
<evidence type="ECO:0000256" key="1">
    <source>
        <dbReference type="ARBA" id="ARBA00007365"/>
    </source>
</evidence>
<dbReference type="GO" id="GO:0003755">
    <property type="term" value="F:peptidyl-prolyl cis-trans isomerase activity"/>
    <property type="evidence" value="ECO:0007669"/>
    <property type="project" value="UniProtKB-UniRule"/>
</dbReference>
<dbReference type="Pfam" id="PF00160">
    <property type="entry name" value="Pro_isomerase"/>
    <property type="match status" value="2"/>
</dbReference>
<dbReference type="Gene3D" id="2.40.100.10">
    <property type="entry name" value="Cyclophilin-like"/>
    <property type="match status" value="2"/>
</dbReference>
<protein>
    <recommendedName>
        <fullName evidence="4">Peptidyl-prolyl cis-trans isomerase</fullName>
        <shortName evidence="4">PPIase</shortName>
        <ecNumber evidence="4">5.2.1.8</ecNumber>
    </recommendedName>
</protein>
<dbReference type="PANTHER" id="PTHR45625">
    <property type="entry name" value="PEPTIDYL-PROLYL CIS-TRANS ISOMERASE-RELATED"/>
    <property type="match status" value="1"/>
</dbReference>
<comment type="catalytic activity">
    <reaction evidence="4">
        <text>[protein]-peptidylproline (omega=180) = [protein]-peptidylproline (omega=0)</text>
        <dbReference type="Rhea" id="RHEA:16237"/>
        <dbReference type="Rhea" id="RHEA-COMP:10747"/>
        <dbReference type="Rhea" id="RHEA-COMP:10748"/>
        <dbReference type="ChEBI" id="CHEBI:83833"/>
        <dbReference type="ChEBI" id="CHEBI:83834"/>
        <dbReference type="EC" id="5.2.1.8"/>
    </reaction>
</comment>
<dbReference type="PRINTS" id="PR00153">
    <property type="entry name" value="CSAPPISMRASE"/>
</dbReference>
<proteinExistence type="inferred from homology"/>
<dbReference type="InterPro" id="IPR044666">
    <property type="entry name" value="Cyclophilin_A-like"/>
</dbReference>
<dbReference type="AlphaFoldDB" id="A0A212K933"/>
<feature type="domain" description="PPIase cyclophilin-type" evidence="5">
    <location>
        <begin position="10"/>
        <end position="255"/>
    </location>
</feature>
<evidence type="ECO:0000259" key="5">
    <source>
        <dbReference type="PROSITE" id="PS50072"/>
    </source>
</evidence>
<dbReference type="PANTHER" id="PTHR45625:SF4">
    <property type="entry name" value="PEPTIDYLPROLYL ISOMERASE DOMAIN AND WD REPEAT-CONTAINING PROTEIN 1"/>
    <property type="match status" value="1"/>
</dbReference>
<organism evidence="6">
    <name type="scientific">uncultured Dysgonomonas sp</name>
    <dbReference type="NCBI Taxonomy" id="206096"/>
    <lineage>
        <taxon>Bacteria</taxon>
        <taxon>Pseudomonadati</taxon>
        <taxon>Bacteroidota</taxon>
        <taxon>Bacteroidia</taxon>
        <taxon>Bacteroidales</taxon>
        <taxon>Dysgonomonadaceae</taxon>
        <taxon>Dysgonomonas</taxon>
        <taxon>environmental samples</taxon>
    </lineage>
</organism>
<dbReference type="InterPro" id="IPR002130">
    <property type="entry name" value="Cyclophilin-type_PPIase_dom"/>
</dbReference>
<sequence>MCNNKPKEPIVVIQTSYGNIKVKLYNETPGHRDNFLKLAEEGFYKNLTFHRVINDFMIQGGDPQTRNIADSAALKEEKTLGDTIPAEIKFPQLYHKRGVLAAARWGDAENPTKASDASQFYIVTGELCFDDKLSEIEKQRFERFKQKIYKEIQSAHLDDLKALLKSGDSISASAMRADWLKQADEQAKARKAEVSYTDEQREYYKTRGGTPFLDNEYTVFGEVIEGMDVVDKIQKVRTNGKDKPLKNILMNVVVLEK</sequence>
<accession>A0A212K933</accession>
<evidence type="ECO:0000256" key="4">
    <source>
        <dbReference type="RuleBase" id="RU363019"/>
    </source>
</evidence>
<name>A0A212K933_9BACT</name>
<evidence type="ECO:0000256" key="2">
    <source>
        <dbReference type="ARBA" id="ARBA00023110"/>
    </source>
</evidence>
<dbReference type="EC" id="5.2.1.8" evidence="4"/>
<comment type="similarity">
    <text evidence="1 4">Belongs to the cyclophilin-type PPIase family.</text>
</comment>
<dbReference type="PROSITE" id="PS50072">
    <property type="entry name" value="CSA_PPIASE_2"/>
    <property type="match status" value="1"/>
</dbReference>
<keyword evidence="2 4" id="KW-0697">Rotamase</keyword>
<evidence type="ECO:0000313" key="6">
    <source>
        <dbReference type="EMBL" id="SBW08186.1"/>
    </source>
</evidence>
<dbReference type="InterPro" id="IPR020892">
    <property type="entry name" value="Cyclophilin-type_PPIase_CS"/>
</dbReference>
<gene>
    <name evidence="6" type="ORF">KL86DYS2_13314</name>
</gene>
<evidence type="ECO:0000256" key="3">
    <source>
        <dbReference type="ARBA" id="ARBA00023235"/>
    </source>
</evidence>
<reference evidence="6" key="1">
    <citation type="submission" date="2016-04" db="EMBL/GenBank/DDBJ databases">
        <authorList>
            <person name="Evans L.H."/>
            <person name="Alamgir A."/>
            <person name="Owens N."/>
            <person name="Weber N.D."/>
            <person name="Virtaneva K."/>
            <person name="Barbian K."/>
            <person name="Babar A."/>
            <person name="Rosenke K."/>
        </authorList>
    </citation>
    <scope>NUCLEOTIDE SEQUENCE</scope>
    <source>
        <strain evidence="6">86-2</strain>
    </source>
</reference>